<keyword evidence="2" id="KW-1185">Reference proteome</keyword>
<name>A0AAI8MGZ7_9BRAD</name>
<gene>
    <name evidence="1" type="ORF">S23_52120</name>
</gene>
<dbReference type="AlphaFoldDB" id="A0AAI8MGZ7"/>
<dbReference type="KEGG" id="brs:S23_52120"/>
<accession>A0AAI8MGZ7</accession>
<evidence type="ECO:0000313" key="1">
    <source>
        <dbReference type="EMBL" id="BAL78406.1"/>
    </source>
</evidence>
<protein>
    <submittedName>
        <fullName evidence="1">Uncharacterized protein</fullName>
    </submittedName>
</protein>
<reference evidence="1 2" key="1">
    <citation type="journal article" date="2012" name="Microbes Environ.">
        <title>Complete genome sequence of Bradyrhizobium sp. S23321: insights into symbiosis evolution in soil oligotrophs.</title>
        <authorList>
            <person name="Okubo T."/>
            <person name="Tsukui T."/>
            <person name="Maita H."/>
            <person name="Okamoto S."/>
            <person name="Oshima K."/>
            <person name="Fujisawa T."/>
            <person name="Saito A."/>
            <person name="Futamata H."/>
            <person name="Hattori R."/>
            <person name="Shimomura Y."/>
            <person name="Haruta S."/>
            <person name="Morimoto S."/>
            <person name="Wang Y."/>
            <person name="Sakai Y."/>
            <person name="Hattori M."/>
            <person name="Aizawa S."/>
            <person name="Nagashima K.V.P."/>
            <person name="Masuda S."/>
            <person name="Hattori T."/>
            <person name="Yamashita A."/>
            <person name="Bao Z."/>
            <person name="Hayatsu M."/>
            <person name="Kajiya-Kanegae H."/>
            <person name="Yoshinaga I."/>
            <person name="Sakamoto K."/>
            <person name="Toyota K."/>
            <person name="Nakao M."/>
            <person name="Kohara M."/>
            <person name="Anda M."/>
            <person name="Niwa R."/>
            <person name="Jung-Hwan P."/>
            <person name="Sameshima-Saito R."/>
            <person name="Tokuda S."/>
            <person name="Yamamoto S."/>
            <person name="Yamamoto S."/>
            <person name="Yokoyama T."/>
            <person name="Akutsu T."/>
            <person name="Nakamura Y."/>
            <person name="Nakahira-Yanaka Y."/>
            <person name="Takada Hoshino Y."/>
            <person name="Hirakawa H."/>
            <person name="Mitsui H."/>
            <person name="Terasawa K."/>
            <person name="Itakura M."/>
            <person name="Sato S."/>
            <person name="Ikeda-Ohtsubo W."/>
            <person name="Sakakura N."/>
            <person name="Kaminuma E."/>
            <person name="Minamisawa K."/>
        </authorList>
    </citation>
    <scope>NUCLEOTIDE SEQUENCE [LARGE SCALE GENOMIC DNA]</scope>
    <source>
        <strain evidence="1 2">S23321</strain>
    </source>
</reference>
<dbReference type="Proteomes" id="UP000007886">
    <property type="component" value="Chromosome"/>
</dbReference>
<dbReference type="EMBL" id="AP012279">
    <property type="protein sequence ID" value="BAL78406.1"/>
    <property type="molecule type" value="Genomic_DNA"/>
</dbReference>
<organism evidence="1 2">
    <name type="scientific">Bradyrhizobium cosmicum</name>
    <dbReference type="NCBI Taxonomy" id="1404864"/>
    <lineage>
        <taxon>Bacteria</taxon>
        <taxon>Pseudomonadati</taxon>
        <taxon>Pseudomonadota</taxon>
        <taxon>Alphaproteobacteria</taxon>
        <taxon>Hyphomicrobiales</taxon>
        <taxon>Nitrobacteraceae</taxon>
        <taxon>Bradyrhizobium</taxon>
    </lineage>
</organism>
<proteinExistence type="predicted"/>
<evidence type="ECO:0000313" key="2">
    <source>
        <dbReference type="Proteomes" id="UP000007886"/>
    </source>
</evidence>
<dbReference type="RefSeq" id="WP_015687681.1">
    <property type="nucleotide sequence ID" value="NC_017082.1"/>
</dbReference>
<sequence>MLDACASINTLNTSLLTCTDELAPDEIALASGFALAAVPDDALLALSVADVSLAVAFVLSSESSALAVVEELAPETDICFSQKQSTQIETASAGCLDHIAFGA</sequence>